<evidence type="ECO:0000256" key="1">
    <source>
        <dbReference type="SAM" id="Phobius"/>
    </source>
</evidence>
<evidence type="ECO:0000313" key="3">
    <source>
        <dbReference type="Proteomes" id="UP000033651"/>
    </source>
</evidence>
<dbReference type="Pfam" id="PF07963">
    <property type="entry name" value="N_methyl"/>
    <property type="match status" value="1"/>
</dbReference>
<dbReference type="OrthoDB" id="5296638at2"/>
<feature type="transmembrane region" description="Helical" evidence="1">
    <location>
        <begin position="12"/>
        <end position="34"/>
    </location>
</feature>
<keyword evidence="1" id="KW-0812">Transmembrane</keyword>
<dbReference type="PATRIC" id="fig|345309.4.peg.2637"/>
<dbReference type="Pfam" id="PF16732">
    <property type="entry name" value="ComP_DUS"/>
    <property type="match status" value="1"/>
</dbReference>
<evidence type="ECO:0000313" key="2">
    <source>
        <dbReference type="EMBL" id="KJV30301.1"/>
    </source>
</evidence>
<keyword evidence="3" id="KW-1185">Reference proteome</keyword>
<dbReference type="InterPro" id="IPR012902">
    <property type="entry name" value="N_methyl_site"/>
</dbReference>
<proteinExistence type="predicted"/>
<reference evidence="2 3" key="1">
    <citation type="submission" date="2015-03" db="EMBL/GenBank/DDBJ databases">
        <title>Draft genome sequence of Luteibacter yeojuensis strain SU11.</title>
        <authorList>
            <person name="Sulaiman J."/>
            <person name="Priya K."/>
            <person name="Chan K.-G."/>
        </authorList>
    </citation>
    <scope>NUCLEOTIDE SEQUENCE [LARGE SCALE GENOMIC DNA]</scope>
    <source>
        <strain evidence="2 3">SU11</strain>
    </source>
</reference>
<organism evidence="2 3">
    <name type="scientific">Luteibacter yeojuensis</name>
    <dbReference type="NCBI Taxonomy" id="345309"/>
    <lineage>
        <taxon>Bacteria</taxon>
        <taxon>Pseudomonadati</taxon>
        <taxon>Pseudomonadota</taxon>
        <taxon>Gammaproteobacteria</taxon>
        <taxon>Lysobacterales</taxon>
        <taxon>Rhodanobacteraceae</taxon>
        <taxon>Luteibacter</taxon>
    </lineage>
</organism>
<accession>A0A0F3KGM1</accession>
<sequence length="145" mass="15494">MTSKPRHVGGFTLLELVVVVLIIAILSVLAITSYNRYAFRARRADAKELLMRVANAQERYYATFNKYGGDPVTGDLKLGSATSERGYYTVTLSTTDATKNYTATATPVTGQAQQKDACGALSIDSSGTKLPAASDTAKNSNGACW</sequence>
<dbReference type="Proteomes" id="UP000033651">
    <property type="component" value="Unassembled WGS sequence"/>
</dbReference>
<dbReference type="AlphaFoldDB" id="A0A0F3KGM1"/>
<gene>
    <name evidence="2" type="ORF">VI08_15165</name>
</gene>
<keyword evidence="1" id="KW-1133">Transmembrane helix</keyword>
<dbReference type="GO" id="GO:0043683">
    <property type="term" value="P:type IV pilus assembly"/>
    <property type="evidence" value="ECO:0007669"/>
    <property type="project" value="InterPro"/>
</dbReference>
<dbReference type="NCBIfam" id="TIGR02532">
    <property type="entry name" value="IV_pilin_GFxxxE"/>
    <property type="match status" value="1"/>
</dbReference>
<dbReference type="InterPro" id="IPR031982">
    <property type="entry name" value="PilE-like"/>
</dbReference>
<dbReference type="PROSITE" id="PS00409">
    <property type="entry name" value="PROKAR_NTER_METHYL"/>
    <property type="match status" value="1"/>
</dbReference>
<dbReference type="EMBL" id="JZRB01000033">
    <property type="protein sequence ID" value="KJV30301.1"/>
    <property type="molecule type" value="Genomic_DNA"/>
</dbReference>
<dbReference type="PANTHER" id="PTHR30093:SF47">
    <property type="entry name" value="TYPE IV PILUS NON-CORE MINOR PILIN PILE"/>
    <property type="match status" value="1"/>
</dbReference>
<evidence type="ECO:0008006" key="4">
    <source>
        <dbReference type="Google" id="ProtNLM"/>
    </source>
</evidence>
<name>A0A0F3KGM1_9GAMM</name>
<dbReference type="Gene3D" id="3.30.700.10">
    <property type="entry name" value="Glycoprotein, Type 4 Pilin"/>
    <property type="match status" value="1"/>
</dbReference>
<protein>
    <recommendedName>
        <fullName evidence="4">Type IV pilus assembly protein PilE</fullName>
    </recommendedName>
</protein>
<keyword evidence="1" id="KW-0472">Membrane</keyword>
<comment type="caution">
    <text evidence="2">The sequence shown here is derived from an EMBL/GenBank/DDBJ whole genome shotgun (WGS) entry which is preliminary data.</text>
</comment>
<dbReference type="SUPFAM" id="SSF54523">
    <property type="entry name" value="Pili subunits"/>
    <property type="match status" value="1"/>
</dbReference>
<dbReference type="InterPro" id="IPR045584">
    <property type="entry name" value="Pilin-like"/>
</dbReference>
<dbReference type="RefSeq" id="WP_045830457.1">
    <property type="nucleotide sequence ID" value="NZ_JZRB01000033.1"/>
</dbReference>
<dbReference type="PANTHER" id="PTHR30093">
    <property type="entry name" value="GENERAL SECRETION PATHWAY PROTEIN G"/>
    <property type="match status" value="1"/>
</dbReference>